<dbReference type="GO" id="GO:0015031">
    <property type="term" value="P:protein transport"/>
    <property type="evidence" value="ECO:0007669"/>
    <property type="project" value="UniProtKB-UniRule"/>
</dbReference>
<evidence type="ECO:0000256" key="5">
    <source>
        <dbReference type="RuleBase" id="RU368013"/>
    </source>
</evidence>
<keyword evidence="5" id="KW-0813">Transport</keyword>
<reference evidence="6" key="1">
    <citation type="submission" date="2022-12" db="EMBL/GenBank/DDBJ databases">
        <authorList>
            <person name="Brejova B."/>
        </authorList>
    </citation>
    <scope>NUCLEOTIDE SEQUENCE</scope>
</reference>
<dbReference type="OrthoDB" id="10061064at2759"/>
<keyword evidence="3 5" id="KW-0653">Protein transport</keyword>
<keyword evidence="7" id="KW-1185">Reference proteome</keyword>
<dbReference type="Gene3D" id="1.20.58.1590">
    <property type="entry name" value="Tethering factor for nuclear proteasome Cut8/Sts1"/>
    <property type="match status" value="1"/>
</dbReference>
<dbReference type="Pfam" id="PF08559">
    <property type="entry name" value="Cut8"/>
    <property type="match status" value="1"/>
</dbReference>
<name>A0A9W4TW33_9ASCO</name>
<gene>
    <name evidence="6" type="ORF">CANVERA_P1929</name>
</gene>
<evidence type="ECO:0000256" key="4">
    <source>
        <dbReference type="ARBA" id="ARBA00023242"/>
    </source>
</evidence>
<proteinExistence type="inferred from homology"/>
<keyword evidence="5" id="KW-0963">Cytoplasm</keyword>
<accession>A0A9W4TW33</accession>
<evidence type="ECO:0000256" key="3">
    <source>
        <dbReference type="ARBA" id="ARBA00022927"/>
    </source>
</evidence>
<dbReference type="AlphaFoldDB" id="A0A9W4TW33"/>
<dbReference type="GO" id="GO:0070628">
    <property type="term" value="F:proteasome binding"/>
    <property type="evidence" value="ECO:0007669"/>
    <property type="project" value="TreeGrafter"/>
</dbReference>
<dbReference type="EMBL" id="CANTUO010000001">
    <property type="protein sequence ID" value="CAI5757415.1"/>
    <property type="molecule type" value="Genomic_DNA"/>
</dbReference>
<dbReference type="GO" id="GO:0031965">
    <property type="term" value="C:nuclear membrane"/>
    <property type="evidence" value="ECO:0007669"/>
    <property type="project" value="TreeGrafter"/>
</dbReference>
<evidence type="ECO:0000256" key="2">
    <source>
        <dbReference type="ARBA" id="ARBA00016204"/>
    </source>
</evidence>
<keyword evidence="4 5" id="KW-0539">Nucleus</keyword>
<dbReference type="Proteomes" id="UP001152885">
    <property type="component" value="Unassembled WGS sequence"/>
</dbReference>
<comment type="similarity">
    <text evidence="1 5">Belongs to the cut8/STS1 family.</text>
</comment>
<comment type="caution">
    <text evidence="6">The sequence shown here is derived from an EMBL/GenBank/DDBJ whole genome shotgun (WGS) entry which is preliminary data.</text>
</comment>
<evidence type="ECO:0000313" key="6">
    <source>
        <dbReference type="EMBL" id="CAI5757415.1"/>
    </source>
</evidence>
<organism evidence="6 7">
    <name type="scientific">Candida verbasci</name>
    <dbReference type="NCBI Taxonomy" id="1227364"/>
    <lineage>
        <taxon>Eukaryota</taxon>
        <taxon>Fungi</taxon>
        <taxon>Dikarya</taxon>
        <taxon>Ascomycota</taxon>
        <taxon>Saccharomycotina</taxon>
        <taxon>Pichiomycetes</taxon>
        <taxon>Debaryomycetaceae</taxon>
        <taxon>Candida/Lodderomyces clade</taxon>
        <taxon>Candida</taxon>
    </lineage>
</organism>
<comment type="function">
    <text evidence="5">Involved in ubiquitin-mediated protein degradation. Regulatory factor in the ubiquitin/proteasome pathway that controls the turnover of proteasome substrates. Targets proteasomes to the nucleus and facilitates the degradation of nuclear proteins.</text>
</comment>
<dbReference type="InterPro" id="IPR013868">
    <property type="entry name" value="Cut8/Sts1_fam"/>
</dbReference>
<protein>
    <recommendedName>
        <fullName evidence="2 5">Tethering factor for nuclear proteasome STS1</fullName>
    </recommendedName>
</protein>
<dbReference type="GO" id="GO:0005737">
    <property type="term" value="C:cytoplasm"/>
    <property type="evidence" value="ECO:0007669"/>
    <property type="project" value="UniProtKB-SubCell"/>
</dbReference>
<evidence type="ECO:0000256" key="1">
    <source>
        <dbReference type="ARBA" id="ARBA00006199"/>
    </source>
</evidence>
<sequence length="322" mass="37811">MMSAGFQWGLNNNNLNNNNTTQNFSKPSFQLSSVPRSSVVTSAFSKKRKRIMEDESDEDTQNLHTERKTFTFKKSRTPKIIGQPLPTSRLIETLDKSSLQKLLNNLIQTNPSITSQIYRESPSPSISNLIEILQFKFQYIIDHLPYKCDTESDYSYLRIKNYFNEFLNCLSDFILWTLPPNNNNFNLHNLLYFFQEVTSLIFKLPNFTNSEFQYTKNLAYEQISNSWLIIINSQIDDIENDNNSDNLKSITESIKVIKEFELLSKLEKFNQYDNNYKFQNVIDYLNKKIEQFEIITNNQENNSLNELITIDYSQYSLKNSSI</sequence>
<dbReference type="PANTHER" id="PTHR28032:SF1">
    <property type="entry name" value="FI02826P"/>
    <property type="match status" value="1"/>
</dbReference>
<comment type="subunit">
    <text evidence="5">Binds the proteasome.</text>
</comment>
<dbReference type="GO" id="GO:0071630">
    <property type="term" value="P:nuclear protein quality control by the ubiquitin-proteasome system"/>
    <property type="evidence" value="ECO:0007669"/>
    <property type="project" value="UniProtKB-UniRule"/>
</dbReference>
<dbReference type="PANTHER" id="PTHR28032">
    <property type="entry name" value="FI02826P"/>
    <property type="match status" value="1"/>
</dbReference>
<dbReference type="GO" id="GO:0031144">
    <property type="term" value="P:proteasome localization"/>
    <property type="evidence" value="ECO:0007669"/>
    <property type="project" value="UniProtKB-UniRule"/>
</dbReference>
<comment type="subcellular location">
    <subcellularLocation>
        <location evidence="5">Cytoplasm</location>
    </subcellularLocation>
    <subcellularLocation>
        <location evidence="5">Nucleus</location>
    </subcellularLocation>
</comment>
<evidence type="ECO:0000313" key="7">
    <source>
        <dbReference type="Proteomes" id="UP001152885"/>
    </source>
</evidence>
<dbReference type="InterPro" id="IPR038422">
    <property type="entry name" value="Cut8/Sts1_sf"/>
</dbReference>